<keyword evidence="2" id="KW-0012">Acyltransferase</keyword>
<reference evidence="5" key="1">
    <citation type="submission" date="2016-10" db="EMBL/GenBank/DDBJ databases">
        <authorList>
            <person name="Varghese N."/>
            <person name="Submissions S."/>
        </authorList>
    </citation>
    <scope>NUCLEOTIDE SEQUENCE [LARGE SCALE GENOMIC DNA]</scope>
    <source>
        <strain evidence="5">CGMCC 1.10783</strain>
    </source>
</reference>
<dbReference type="PANTHER" id="PTHR43877">
    <property type="entry name" value="AMINOALKYLPHOSPHONATE N-ACETYLTRANSFERASE-RELATED-RELATED"/>
    <property type="match status" value="1"/>
</dbReference>
<keyword evidence="5" id="KW-1185">Reference proteome</keyword>
<dbReference type="Pfam" id="PF00583">
    <property type="entry name" value="Acetyltransf_1"/>
    <property type="match status" value="1"/>
</dbReference>
<evidence type="ECO:0000256" key="2">
    <source>
        <dbReference type="ARBA" id="ARBA00023315"/>
    </source>
</evidence>
<evidence type="ECO:0000313" key="5">
    <source>
        <dbReference type="Proteomes" id="UP000182130"/>
    </source>
</evidence>
<dbReference type="InterPro" id="IPR016181">
    <property type="entry name" value="Acyl_CoA_acyltransferase"/>
</dbReference>
<feature type="domain" description="N-acetyltransferase" evidence="3">
    <location>
        <begin position="1"/>
        <end position="131"/>
    </location>
</feature>
<dbReference type="InterPro" id="IPR050832">
    <property type="entry name" value="Bact_Acetyltransf"/>
</dbReference>
<accession>A0A1G8MQK2</accession>
<dbReference type="EMBL" id="FNEI01000004">
    <property type="protein sequence ID" value="SDI70146.1"/>
    <property type="molecule type" value="Genomic_DNA"/>
</dbReference>
<gene>
    <name evidence="4" type="ORF">SAMN05216555_1043</name>
</gene>
<evidence type="ECO:0000259" key="3">
    <source>
        <dbReference type="PROSITE" id="PS51186"/>
    </source>
</evidence>
<dbReference type="GO" id="GO:0016747">
    <property type="term" value="F:acyltransferase activity, transferring groups other than amino-acyl groups"/>
    <property type="evidence" value="ECO:0007669"/>
    <property type="project" value="InterPro"/>
</dbReference>
<dbReference type="AlphaFoldDB" id="A0A1G8MQK2"/>
<dbReference type="InterPro" id="IPR000182">
    <property type="entry name" value="GNAT_dom"/>
</dbReference>
<organism evidence="4 5">
    <name type="scientific">Arthrobacter cupressi</name>
    <dbReference type="NCBI Taxonomy" id="1045773"/>
    <lineage>
        <taxon>Bacteria</taxon>
        <taxon>Bacillati</taxon>
        <taxon>Actinomycetota</taxon>
        <taxon>Actinomycetes</taxon>
        <taxon>Micrococcales</taxon>
        <taxon>Micrococcaceae</taxon>
        <taxon>Arthrobacter</taxon>
    </lineage>
</organism>
<keyword evidence="1 4" id="KW-0808">Transferase</keyword>
<dbReference type="Proteomes" id="UP000182130">
    <property type="component" value="Unassembled WGS sequence"/>
</dbReference>
<sequence length="131" mass="13856">MAASPLFDGPVTPDLARLFLQLAGHHLLLAENAAGAAVGFISGVETTHPDKGTEMFLYELGVAEEWRRRGVASRLIGALADIARELGCYGMWTGTESDNDAALATYRATGAAIVPGTTIVVYNFPPREAPP</sequence>
<protein>
    <submittedName>
        <fullName evidence="4">Acetyltransferase (GNAT) family protein</fullName>
    </submittedName>
</protein>
<dbReference type="PROSITE" id="PS51186">
    <property type="entry name" value="GNAT"/>
    <property type="match status" value="1"/>
</dbReference>
<proteinExistence type="predicted"/>
<dbReference type="CDD" id="cd04301">
    <property type="entry name" value="NAT_SF"/>
    <property type="match status" value="1"/>
</dbReference>
<name>A0A1G8MQK2_9MICC</name>
<evidence type="ECO:0000256" key="1">
    <source>
        <dbReference type="ARBA" id="ARBA00022679"/>
    </source>
</evidence>
<evidence type="ECO:0000313" key="4">
    <source>
        <dbReference type="EMBL" id="SDI70146.1"/>
    </source>
</evidence>
<dbReference type="SUPFAM" id="SSF55729">
    <property type="entry name" value="Acyl-CoA N-acyltransferases (Nat)"/>
    <property type="match status" value="1"/>
</dbReference>
<dbReference type="STRING" id="1045773.SAMN05216555_1043"/>
<dbReference type="Gene3D" id="3.40.630.30">
    <property type="match status" value="1"/>
</dbReference>